<evidence type="ECO:0000259" key="1">
    <source>
        <dbReference type="Pfam" id="PF01261"/>
    </source>
</evidence>
<feature type="domain" description="Xylose isomerase-like TIM barrel" evidence="1">
    <location>
        <begin position="25"/>
        <end position="262"/>
    </location>
</feature>
<dbReference type="Pfam" id="PF01261">
    <property type="entry name" value="AP_endonuc_2"/>
    <property type="match status" value="1"/>
</dbReference>
<dbReference type="InParanoid" id="A0A540VK33"/>
<dbReference type="InterPro" id="IPR013022">
    <property type="entry name" value="Xyl_isomerase-like_TIM-brl"/>
</dbReference>
<dbReference type="Gene3D" id="3.20.20.150">
    <property type="entry name" value="Divalent-metal-dependent TIM barrel enzymes"/>
    <property type="match status" value="1"/>
</dbReference>
<dbReference type="RefSeq" id="WP_141608731.1">
    <property type="nucleotide sequence ID" value="NZ_VIGC02000004.1"/>
</dbReference>
<dbReference type="Proteomes" id="UP000317371">
    <property type="component" value="Unassembled WGS sequence"/>
</dbReference>
<accession>A0A540VK33</accession>
<dbReference type="InterPro" id="IPR036237">
    <property type="entry name" value="Xyl_isomerase-like_sf"/>
</dbReference>
<dbReference type="AlphaFoldDB" id="A0A540VK33"/>
<sequence>MKLSCLPVSLYADLSAGRRTLQEWFALAADLGLDGADMSVAHLQSRDAAYLDGLRRQAEDAGVPITMLVTYADFTHPDPGERARQVDEVRAYIDVAARLGAPFLRVTAGQAHPGVEREAGIEWAVQGLLAGLEQAAQAGVTLCYENHTIGYAWQYFDFSQPADIFLEIVARTEGSGLQLLFDTANNLALNDDPLAVLEQVKHRVAMVHVSDIRQAGRFEPVLVGTGVAPIVPILSRLIAAGFDGWVSVEEASKRGEEGLRRAIPYVDWAWVEAGGRPRHAG</sequence>
<name>A0A540VK33_9CHLR</name>
<keyword evidence="3" id="KW-1185">Reference proteome</keyword>
<organism evidence="2 3">
    <name type="scientific">Litorilinea aerophila</name>
    <dbReference type="NCBI Taxonomy" id="1204385"/>
    <lineage>
        <taxon>Bacteria</taxon>
        <taxon>Bacillati</taxon>
        <taxon>Chloroflexota</taxon>
        <taxon>Caldilineae</taxon>
        <taxon>Caldilineales</taxon>
        <taxon>Caldilineaceae</taxon>
        <taxon>Litorilinea</taxon>
    </lineage>
</organism>
<evidence type="ECO:0000313" key="3">
    <source>
        <dbReference type="Proteomes" id="UP000317371"/>
    </source>
</evidence>
<dbReference type="InterPro" id="IPR050312">
    <property type="entry name" value="IolE/XylAMocC-like"/>
</dbReference>
<reference evidence="2 3" key="1">
    <citation type="submission" date="2019-06" db="EMBL/GenBank/DDBJ databases">
        <title>Genome sequence of Litorilinea aerophila BAA-2444.</title>
        <authorList>
            <person name="Maclea K.S."/>
            <person name="Maurais E.G."/>
            <person name="Iannazzi L.C."/>
        </authorList>
    </citation>
    <scope>NUCLEOTIDE SEQUENCE [LARGE SCALE GENOMIC DNA]</scope>
    <source>
        <strain evidence="2 3">ATCC BAA-2444</strain>
    </source>
</reference>
<gene>
    <name evidence="2" type="ORF">FKZ61_03675</name>
</gene>
<dbReference type="PANTHER" id="PTHR12110">
    <property type="entry name" value="HYDROXYPYRUVATE ISOMERASE"/>
    <property type="match status" value="1"/>
</dbReference>
<protein>
    <submittedName>
        <fullName evidence="2">TIM barrel protein</fullName>
    </submittedName>
</protein>
<proteinExistence type="predicted"/>
<dbReference type="SUPFAM" id="SSF51658">
    <property type="entry name" value="Xylose isomerase-like"/>
    <property type="match status" value="1"/>
</dbReference>
<dbReference type="PANTHER" id="PTHR12110:SF41">
    <property type="entry name" value="INOSOSE DEHYDRATASE"/>
    <property type="match status" value="1"/>
</dbReference>
<dbReference type="OrthoDB" id="9779184at2"/>
<dbReference type="EMBL" id="VIGC01000004">
    <property type="protein sequence ID" value="TQE97135.1"/>
    <property type="molecule type" value="Genomic_DNA"/>
</dbReference>
<evidence type="ECO:0000313" key="2">
    <source>
        <dbReference type="EMBL" id="TQE97135.1"/>
    </source>
</evidence>
<comment type="caution">
    <text evidence="2">The sequence shown here is derived from an EMBL/GenBank/DDBJ whole genome shotgun (WGS) entry which is preliminary data.</text>
</comment>